<evidence type="ECO:0000259" key="5">
    <source>
        <dbReference type="PROSITE" id="PS51157"/>
    </source>
</evidence>
<dbReference type="InterPro" id="IPR013083">
    <property type="entry name" value="Znf_RING/FYVE/PHD"/>
</dbReference>
<dbReference type="PANTHER" id="PTHR13513:SF9">
    <property type="entry name" value="E3 UBIQUITIN-PROTEIN LIGASE UBR7-RELATED"/>
    <property type="match status" value="1"/>
</dbReference>
<dbReference type="GO" id="GO:0061630">
    <property type="term" value="F:ubiquitin protein ligase activity"/>
    <property type="evidence" value="ECO:0007669"/>
    <property type="project" value="InterPro"/>
</dbReference>
<dbReference type="PANTHER" id="PTHR13513">
    <property type="entry name" value="E3 UBIQUITIN-PROTEIN LIGASE UBR7"/>
    <property type="match status" value="1"/>
</dbReference>
<proteinExistence type="predicted"/>
<evidence type="ECO:0000256" key="2">
    <source>
        <dbReference type="ARBA" id="ARBA00022771"/>
    </source>
</evidence>
<evidence type="ECO:0000313" key="6">
    <source>
        <dbReference type="EMBL" id="CAD9305139.1"/>
    </source>
</evidence>
<dbReference type="AlphaFoldDB" id="A0A7S1VMP6"/>
<evidence type="ECO:0000256" key="1">
    <source>
        <dbReference type="ARBA" id="ARBA00022723"/>
    </source>
</evidence>
<dbReference type="GO" id="GO:0005737">
    <property type="term" value="C:cytoplasm"/>
    <property type="evidence" value="ECO:0007669"/>
    <property type="project" value="TreeGrafter"/>
</dbReference>
<feature type="domain" description="UBR-type" evidence="5">
    <location>
        <begin position="6"/>
        <end position="83"/>
    </location>
</feature>
<keyword evidence="2" id="KW-0863">Zinc-finger</keyword>
<dbReference type="SMART" id="SM00249">
    <property type="entry name" value="PHD"/>
    <property type="match status" value="1"/>
</dbReference>
<dbReference type="SMART" id="SM00396">
    <property type="entry name" value="ZnF_UBR1"/>
    <property type="match status" value="1"/>
</dbReference>
<dbReference type="InterPro" id="IPR011011">
    <property type="entry name" value="Znf_FYVE_PHD"/>
</dbReference>
<keyword evidence="3" id="KW-0862">Zinc</keyword>
<reference evidence="6" key="1">
    <citation type="submission" date="2021-01" db="EMBL/GenBank/DDBJ databases">
        <authorList>
            <person name="Corre E."/>
            <person name="Pelletier E."/>
            <person name="Niang G."/>
            <person name="Scheremetjew M."/>
            <person name="Finn R."/>
            <person name="Kale V."/>
            <person name="Holt S."/>
            <person name="Cochrane G."/>
            <person name="Meng A."/>
            <person name="Brown T."/>
            <person name="Cohen L."/>
        </authorList>
    </citation>
    <scope>NUCLEOTIDE SEQUENCE</scope>
    <source>
        <strain evidence="6">ATCC 50979</strain>
    </source>
</reference>
<accession>A0A7S1VMP6</accession>
<dbReference type="CDD" id="cd19677">
    <property type="entry name" value="UBR-box_UBR7"/>
    <property type="match status" value="1"/>
</dbReference>
<evidence type="ECO:0000256" key="3">
    <source>
        <dbReference type="ARBA" id="ARBA00022833"/>
    </source>
</evidence>
<dbReference type="InterPro" id="IPR040204">
    <property type="entry name" value="UBR7"/>
</dbReference>
<keyword evidence="1" id="KW-0479">Metal-binding</keyword>
<dbReference type="EMBL" id="HBGL01013079">
    <property type="protein sequence ID" value="CAD9305139.1"/>
    <property type="molecule type" value="Transcribed_RNA"/>
</dbReference>
<dbReference type="SUPFAM" id="SSF57903">
    <property type="entry name" value="FYVE/PHD zinc finger"/>
    <property type="match status" value="1"/>
</dbReference>
<dbReference type="InterPro" id="IPR047506">
    <property type="entry name" value="UBR7-like_UBR-box"/>
</dbReference>
<dbReference type="Pfam" id="PF02207">
    <property type="entry name" value="zf-UBR"/>
    <property type="match status" value="1"/>
</dbReference>
<dbReference type="InterPro" id="IPR003126">
    <property type="entry name" value="Znf_UBR"/>
</dbReference>
<protein>
    <recommendedName>
        <fullName evidence="5">UBR-type domain-containing protein</fullName>
    </recommendedName>
</protein>
<feature type="zinc finger region" description="UBR-type" evidence="4">
    <location>
        <begin position="6"/>
        <end position="83"/>
    </location>
</feature>
<evidence type="ECO:0000256" key="4">
    <source>
        <dbReference type="PROSITE-ProRule" id="PRU00508"/>
    </source>
</evidence>
<dbReference type="Gene3D" id="3.30.40.10">
    <property type="entry name" value="Zinc/RING finger domain, C3HC4 (zinc finger)"/>
    <property type="match status" value="1"/>
</dbReference>
<dbReference type="PROSITE" id="PS51157">
    <property type="entry name" value="ZF_UBR"/>
    <property type="match status" value="1"/>
</dbReference>
<name>A0A7S1VMP6_9EUKA</name>
<dbReference type="InterPro" id="IPR001965">
    <property type="entry name" value="Znf_PHD"/>
</dbReference>
<gene>
    <name evidence="6" type="ORF">SSP0437_LOCUS10223</name>
</gene>
<dbReference type="GO" id="GO:0008270">
    <property type="term" value="F:zinc ion binding"/>
    <property type="evidence" value="ECO:0007669"/>
    <property type="project" value="UniProtKB-KW"/>
</dbReference>
<organism evidence="6">
    <name type="scientific">Sexangularia sp. CB-2014</name>
    <dbReference type="NCBI Taxonomy" id="1486929"/>
    <lineage>
        <taxon>Eukaryota</taxon>
        <taxon>Amoebozoa</taxon>
        <taxon>Tubulinea</taxon>
        <taxon>Elardia</taxon>
        <taxon>Arcellinida</taxon>
        <taxon>Arcellinida incertae sedis</taxon>
        <taxon>Sexangularia</taxon>
    </lineage>
</organism>
<sequence length="366" mass="39288">MSLDLENCTLPLSLDSQPIFSCLTCGQARGRPTGVCLACATACHAGHRLLDLYEKRSFTCDCQRGDSFTNSDTKTLQCRLLGRAIAAGRVSATACLAISEAGWPANRYGQNFGGRYCVCHREYNEEEERAMIQCSGCQDWFHQGVPCVSQANAGLLLAGDTSKLGFICADCMVGTGQRLLAPYIAAVGTVVPINSQTGPEVPQVDGAKTIPPPSHDTVAPGTVVSLADVHTKPDSPFRSARVHLYGNFAEVLCHCDECRAAFARVGWEHLLDDLVDVAAHDSDEDSDDDGEGLADEGASSLLGTVLNSLPQDGVVRRQVAGVVSDFVEVFKTLQGEVTVDDVPAIMDQIRERKRARDEEEGTYGES</sequence>